<reference evidence="3 4" key="1">
    <citation type="submission" date="2019-09" db="EMBL/GenBank/DDBJ databases">
        <title>In-depth cultivation of the pig gut microbiome towards novel bacterial diversity and tailored functional studies.</title>
        <authorList>
            <person name="Wylensek D."/>
            <person name="Hitch T.C.A."/>
            <person name="Clavel T."/>
        </authorList>
    </citation>
    <scope>NUCLEOTIDE SEQUENCE [LARGE SCALE GENOMIC DNA]</scope>
    <source>
        <strain evidence="3 4">PG-178-WT-4</strain>
    </source>
</reference>
<sequence length="711" mass="81048">MTYEEYSALAMDVSDRICYIADFVTHDLLYINRNGQKLFGLPDGSPQGKCYQILHGRDSVCPFCTNGFLFPGRFYTWEFYNRKLSRHFSIRDTLIEHNGKKLRLELCVDITDHKREEMKLNSRLSLEKTLTHCIYTLAGEKNDRHALEGLLSIVGAYYNAQRVYLFEFHEAKGTMDNICEWCRAGVPREIDKLQGVPLHYAARWIKRFETDGIIVINPLKDGRAWNFMAYQDAEQQGIHTLMAVPLLAGKKIIGFLGVDNPVANVEATSLLRALPFFVQDHLEKLRLLSNLEDMSYVDKLTGLYNRNKYMVALEALKDEPSSPVGILFADINGLKAANDTYGHEFGDGLIKRAAGILHELFPSDVFRIGGDEFVVLSRGATRQVFEEKVKELYRLKKNEPDLSLAVGSAWSEDSRDIARLRAEAEELMYQEKERHHLARRSNMQEYCADRAMALQKDITSGCFVVYLQPQISLRDGKLIGAEALVRRKDADGNLIFPSRLVRSYERHGIVRHLDLFVLETACAYLAQFKQKGCSLPISVNLSHVTLREDQIVEIIKKLCAKYGVSPSSLCLEVTEIIKNIGENQLEDLVLRLRGEGFSISLSNFGSEFSSLALVGIDFSEIKLAKTLLRQISKFSDQRTIERLFDICRLVNHAKILAEGIESEEQKNLLIEHQCLYGQGYLFSRAIPVDDFLQMYDEHNKSSRIILTPQKN</sequence>
<dbReference type="EMBL" id="VUMH01000017">
    <property type="protein sequence ID" value="MSS28956.1"/>
    <property type="molecule type" value="Genomic_DNA"/>
</dbReference>
<keyword evidence="4" id="KW-1185">Reference proteome</keyword>
<dbReference type="PANTHER" id="PTHR33121:SF70">
    <property type="entry name" value="SIGNALING PROTEIN YKOW"/>
    <property type="match status" value="1"/>
</dbReference>
<evidence type="ECO:0000313" key="4">
    <source>
        <dbReference type="Proteomes" id="UP000477488"/>
    </source>
</evidence>
<dbReference type="Pfam" id="PF00990">
    <property type="entry name" value="GGDEF"/>
    <property type="match status" value="1"/>
</dbReference>
<dbReference type="SUPFAM" id="SSF141868">
    <property type="entry name" value="EAL domain-like"/>
    <property type="match status" value="1"/>
</dbReference>
<gene>
    <name evidence="3" type="ORF">FYJ44_13160</name>
</gene>
<organism evidence="3 4">
    <name type="scientific">Desulfovibrio porci</name>
    <dbReference type="NCBI Taxonomy" id="2605782"/>
    <lineage>
        <taxon>Bacteria</taxon>
        <taxon>Pseudomonadati</taxon>
        <taxon>Thermodesulfobacteriota</taxon>
        <taxon>Desulfovibrionia</taxon>
        <taxon>Desulfovibrionales</taxon>
        <taxon>Desulfovibrionaceae</taxon>
        <taxon>Desulfovibrio</taxon>
    </lineage>
</organism>
<dbReference type="PROSITE" id="PS50883">
    <property type="entry name" value="EAL"/>
    <property type="match status" value="1"/>
</dbReference>
<evidence type="ECO:0000313" key="3">
    <source>
        <dbReference type="EMBL" id="MSS28956.1"/>
    </source>
</evidence>
<dbReference type="InterPro" id="IPR001633">
    <property type="entry name" value="EAL_dom"/>
</dbReference>
<dbReference type="AlphaFoldDB" id="A0A6L5XPE0"/>
<dbReference type="CDD" id="cd01948">
    <property type="entry name" value="EAL"/>
    <property type="match status" value="1"/>
</dbReference>
<dbReference type="Pfam" id="PF01590">
    <property type="entry name" value="GAF"/>
    <property type="match status" value="1"/>
</dbReference>
<evidence type="ECO:0000259" key="2">
    <source>
        <dbReference type="PROSITE" id="PS50887"/>
    </source>
</evidence>
<dbReference type="PROSITE" id="PS50887">
    <property type="entry name" value="GGDEF"/>
    <property type="match status" value="1"/>
</dbReference>
<dbReference type="InterPro" id="IPR003018">
    <property type="entry name" value="GAF"/>
</dbReference>
<dbReference type="Proteomes" id="UP000477488">
    <property type="component" value="Unassembled WGS sequence"/>
</dbReference>
<feature type="domain" description="EAL" evidence="1">
    <location>
        <begin position="447"/>
        <end position="699"/>
    </location>
</feature>
<dbReference type="Gene3D" id="3.30.450.40">
    <property type="match status" value="1"/>
</dbReference>
<feature type="domain" description="GGDEF" evidence="2">
    <location>
        <begin position="322"/>
        <end position="442"/>
    </location>
</feature>
<dbReference type="Gene3D" id="3.20.20.450">
    <property type="entry name" value="EAL domain"/>
    <property type="match status" value="1"/>
</dbReference>
<dbReference type="SUPFAM" id="SSF55073">
    <property type="entry name" value="Nucleotide cyclase"/>
    <property type="match status" value="1"/>
</dbReference>
<dbReference type="Pfam" id="PF00563">
    <property type="entry name" value="EAL"/>
    <property type="match status" value="1"/>
</dbReference>
<comment type="caution">
    <text evidence="3">The sequence shown here is derived from an EMBL/GenBank/DDBJ whole genome shotgun (WGS) entry which is preliminary data.</text>
</comment>
<accession>A0A6L5XPE0</accession>
<dbReference type="InterPro" id="IPR050706">
    <property type="entry name" value="Cyclic-di-GMP_PDE-like"/>
</dbReference>
<dbReference type="InterPro" id="IPR043128">
    <property type="entry name" value="Rev_trsase/Diguanyl_cyclase"/>
</dbReference>
<dbReference type="InterPro" id="IPR029016">
    <property type="entry name" value="GAF-like_dom_sf"/>
</dbReference>
<dbReference type="CDD" id="cd01949">
    <property type="entry name" value="GGDEF"/>
    <property type="match status" value="1"/>
</dbReference>
<evidence type="ECO:0000259" key="1">
    <source>
        <dbReference type="PROSITE" id="PS50883"/>
    </source>
</evidence>
<dbReference type="RefSeq" id="WP_154512893.1">
    <property type="nucleotide sequence ID" value="NZ_JAXELC010000066.1"/>
</dbReference>
<dbReference type="SMART" id="SM00052">
    <property type="entry name" value="EAL"/>
    <property type="match status" value="1"/>
</dbReference>
<dbReference type="GO" id="GO:0071111">
    <property type="term" value="F:cyclic-guanylate-specific phosphodiesterase activity"/>
    <property type="evidence" value="ECO:0007669"/>
    <property type="project" value="InterPro"/>
</dbReference>
<dbReference type="SUPFAM" id="SSF55781">
    <property type="entry name" value="GAF domain-like"/>
    <property type="match status" value="1"/>
</dbReference>
<dbReference type="InterPro" id="IPR035919">
    <property type="entry name" value="EAL_sf"/>
</dbReference>
<protein>
    <submittedName>
        <fullName evidence="3">Sensor domain-containing phosphodiesterase</fullName>
    </submittedName>
</protein>
<proteinExistence type="predicted"/>
<dbReference type="NCBIfam" id="TIGR00254">
    <property type="entry name" value="GGDEF"/>
    <property type="match status" value="1"/>
</dbReference>
<dbReference type="Gene3D" id="3.30.70.270">
    <property type="match status" value="1"/>
</dbReference>
<dbReference type="InterPro" id="IPR000160">
    <property type="entry name" value="GGDEF_dom"/>
</dbReference>
<dbReference type="PANTHER" id="PTHR33121">
    <property type="entry name" value="CYCLIC DI-GMP PHOSPHODIESTERASE PDEF"/>
    <property type="match status" value="1"/>
</dbReference>
<dbReference type="InterPro" id="IPR029787">
    <property type="entry name" value="Nucleotide_cyclase"/>
</dbReference>
<name>A0A6L5XPE0_9BACT</name>
<dbReference type="SMART" id="SM00267">
    <property type="entry name" value="GGDEF"/>
    <property type="match status" value="1"/>
</dbReference>